<comment type="caution">
    <text evidence="2">The sequence shown here is derived from an EMBL/GenBank/DDBJ whole genome shotgun (WGS) entry which is preliminary data.</text>
</comment>
<proteinExistence type="predicted"/>
<dbReference type="EMBL" id="QETF01000005">
    <property type="protein sequence ID" value="PWG17435.1"/>
    <property type="molecule type" value="Genomic_DNA"/>
</dbReference>
<dbReference type="Proteomes" id="UP000245293">
    <property type="component" value="Unassembled WGS sequence"/>
</dbReference>
<keyword evidence="3" id="KW-1185">Reference proteome</keyword>
<name>A0A2V1P4U2_9RHOB</name>
<dbReference type="AlphaFoldDB" id="A0A2V1P4U2"/>
<evidence type="ECO:0000256" key="1">
    <source>
        <dbReference type="SAM" id="MobiDB-lite"/>
    </source>
</evidence>
<sequence>MQRRFSVMSEAAERISLTSALTLAAFGVEVSGERFAKELNTKHFGFTREEAFSKLTDALDALLQKADSGRLVLHGRFSREANADGTEEIARLPPDSALSYKAFDYRIDGLRFGDTALLWFSPTEDPYRQPSFARPNHYRDITVVRGQLRKFLGTGSSPYLQETKPQPLSGADLMAWWDGLSKEQKGMSREKLWELAKNSHPNHKVTRERVRRLGGPREPGRPKLAKK</sequence>
<evidence type="ECO:0000313" key="2">
    <source>
        <dbReference type="EMBL" id="PWG17435.1"/>
    </source>
</evidence>
<protein>
    <submittedName>
        <fullName evidence="2">Uncharacterized protein</fullName>
    </submittedName>
</protein>
<reference evidence="3" key="1">
    <citation type="submission" date="2018-05" db="EMBL/GenBank/DDBJ databases">
        <authorList>
            <person name="Du Z."/>
            <person name="Wang X."/>
        </authorList>
    </citation>
    <scope>NUCLEOTIDE SEQUENCE [LARGE SCALE GENOMIC DNA]</scope>
    <source>
        <strain evidence="3">WDS4C29</strain>
    </source>
</reference>
<gene>
    <name evidence="2" type="ORF">DFK10_06620</name>
</gene>
<organism evidence="2 3">
    <name type="scientific">Salibaculum griseiflavum</name>
    <dbReference type="NCBI Taxonomy" id="1914409"/>
    <lineage>
        <taxon>Bacteria</taxon>
        <taxon>Pseudomonadati</taxon>
        <taxon>Pseudomonadota</taxon>
        <taxon>Alphaproteobacteria</taxon>
        <taxon>Rhodobacterales</taxon>
        <taxon>Roseobacteraceae</taxon>
        <taxon>Salibaculum</taxon>
    </lineage>
</organism>
<feature type="region of interest" description="Disordered" evidence="1">
    <location>
        <begin position="197"/>
        <end position="227"/>
    </location>
</feature>
<evidence type="ECO:0000313" key="3">
    <source>
        <dbReference type="Proteomes" id="UP000245293"/>
    </source>
</evidence>
<feature type="compositionally biased region" description="Basic residues" evidence="1">
    <location>
        <begin position="200"/>
        <end position="214"/>
    </location>
</feature>
<accession>A0A2V1P4U2</accession>